<accession>A0A0A8ZRE5</accession>
<dbReference type="AlphaFoldDB" id="A0A0A8ZRE5"/>
<reference evidence="1" key="1">
    <citation type="submission" date="2014-09" db="EMBL/GenBank/DDBJ databases">
        <authorList>
            <person name="Magalhaes I.L.F."/>
            <person name="Oliveira U."/>
            <person name="Santos F.R."/>
            <person name="Vidigal T.H.D.A."/>
            <person name="Brescovit A.D."/>
            <person name="Santos A.J."/>
        </authorList>
    </citation>
    <scope>NUCLEOTIDE SEQUENCE</scope>
    <source>
        <tissue evidence="1">Shoot tissue taken approximately 20 cm above the soil surface</tissue>
    </source>
</reference>
<proteinExistence type="predicted"/>
<name>A0A0A8ZRE5_ARUDO</name>
<organism evidence="1">
    <name type="scientific">Arundo donax</name>
    <name type="common">Giant reed</name>
    <name type="synonym">Donax arundinaceus</name>
    <dbReference type="NCBI Taxonomy" id="35708"/>
    <lineage>
        <taxon>Eukaryota</taxon>
        <taxon>Viridiplantae</taxon>
        <taxon>Streptophyta</taxon>
        <taxon>Embryophyta</taxon>
        <taxon>Tracheophyta</taxon>
        <taxon>Spermatophyta</taxon>
        <taxon>Magnoliopsida</taxon>
        <taxon>Liliopsida</taxon>
        <taxon>Poales</taxon>
        <taxon>Poaceae</taxon>
        <taxon>PACMAD clade</taxon>
        <taxon>Arundinoideae</taxon>
        <taxon>Arundineae</taxon>
        <taxon>Arundo</taxon>
    </lineage>
</organism>
<protein>
    <submittedName>
        <fullName evidence="1">Uncharacterized protein</fullName>
    </submittedName>
</protein>
<dbReference type="EMBL" id="GBRH01260488">
    <property type="protein sequence ID" value="JAD37407.1"/>
    <property type="molecule type" value="Transcribed_RNA"/>
</dbReference>
<sequence>MNELLRSFRDEHHLWCLAGARTLTALSIGLVEGPG</sequence>
<reference evidence="1" key="2">
    <citation type="journal article" date="2015" name="Data Brief">
        <title>Shoot transcriptome of the giant reed, Arundo donax.</title>
        <authorList>
            <person name="Barrero R.A."/>
            <person name="Guerrero F.D."/>
            <person name="Moolhuijzen P."/>
            <person name="Goolsby J.A."/>
            <person name="Tidwell J."/>
            <person name="Bellgard S.E."/>
            <person name="Bellgard M.I."/>
        </authorList>
    </citation>
    <scope>NUCLEOTIDE SEQUENCE</scope>
    <source>
        <tissue evidence="1">Shoot tissue taken approximately 20 cm above the soil surface</tissue>
    </source>
</reference>
<evidence type="ECO:0000313" key="1">
    <source>
        <dbReference type="EMBL" id="JAD37407.1"/>
    </source>
</evidence>